<evidence type="ECO:0000313" key="4">
    <source>
        <dbReference type="Proteomes" id="UP000596176"/>
    </source>
</evidence>
<dbReference type="RefSeq" id="WP_099063352.1">
    <property type="nucleotide sequence ID" value="NZ_CAMKPQ010000002.1"/>
</dbReference>
<dbReference type="InterPro" id="IPR050263">
    <property type="entry name" value="Bact_Fimbrial_Adh_Pro"/>
</dbReference>
<evidence type="ECO:0000256" key="1">
    <source>
        <dbReference type="SAM" id="Phobius"/>
    </source>
</evidence>
<dbReference type="GO" id="GO:0009289">
    <property type="term" value="C:pilus"/>
    <property type="evidence" value="ECO:0007669"/>
    <property type="project" value="InterPro"/>
</dbReference>
<dbReference type="GO" id="GO:0043709">
    <property type="term" value="P:cell adhesion involved in single-species biofilm formation"/>
    <property type="evidence" value="ECO:0007669"/>
    <property type="project" value="TreeGrafter"/>
</dbReference>
<dbReference type="AlphaFoldDB" id="A0A7U0RLD2"/>
<evidence type="ECO:0000313" key="3">
    <source>
        <dbReference type="EMBL" id="QQX51316.1"/>
    </source>
</evidence>
<dbReference type="Gene3D" id="2.60.40.1090">
    <property type="entry name" value="Fimbrial-type adhesion domain"/>
    <property type="match status" value="1"/>
</dbReference>
<keyword evidence="1" id="KW-0812">Transmembrane</keyword>
<sequence>MLSGKAYDRYQRRTIGLTVLAALMIPLTAGMILMLIPQAGAVDNWDVEGANGTLHVYGSLTESACSLEMATARQEVWLGETGTAQFQHPGDRGTPVAFELRLKDCLRAPASNRDAWTGALAWSGSQPAVSLAFMAPADSNAPRLIKVAGVTGLGLQLADATGLPVRLGARNKPVLLTPGQNTLTYTVTPVRTPATLGAGAYRAVIDFRLYYD</sequence>
<feature type="transmembrane region" description="Helical" evidence="1">
    <location>
        <begin position="15"/>
        <end position="36"/>
    </location>
</feature>
<proteinExistence type="predicted"/>
<dbReference type="Proteomes" id="UP000596176">
    <property type="component" value="Chromosome"/>
</dbReference>
<dbReference type="PANTHER" id="PTHR33420">
    <property type="entry name" value="FIMBRIAL SUBUNIT ELFA-RELATED"/>
    <property type="match status" value="1"/>
</dbReference>
<protein>
    <submittedName>
        <fullName evidence="3">Type 1 fimbrial protein</fullName>
    </submittedName>
</protein>
<dbReference type="EMBL" id="CP068391">
    <property type="protein sequence ID" value="QQX51316.1"/>
    <property type="molecule type" value="Genomic_DNA"/>
</dbReference>
<accession>A0A7U0RLD2</accession>
<organism evidence="3 4">
    <name type="scientific">Serratia proteamaculans</name>
    <dbReference type="NCBI Taxonomy" id="28151"/>
    <lineage>
        <taxon>Bacteria</taxon>
        <taxon>Pseudomonadati</taxon>
        <taxon>Pseudomonadota</taxon>
        <taxon>Gammaproteobacteria</taxon>
        <taxon>Enterobacterales</taxon>
        <taxon>Yersiniaceae</taxon>
        <taxon>Serratia</taxon>
    </lineage>
</organism>
<keyword evidence="1" id="KW-1133">Transmembrane helix</keyword>
<evidence type="ECO:0000259" key="2">
    <source>
        <dbReference type="Pfam" id="PF00419"/>
    </source>
</evidence>
<dbReference type="InterPro" id="IPR008966">
    <property type="entry name" value="Adhesion_dom_sf"/>
</dbReference>
<dbReference type="PANTHER" id="PTHR33420:SF26">
    <property type="entry name" value="FIMBRIAL SUBUNIT"/>
    <property type="match status" value="1"/>
</dbReference>
<dbReference type="SUPFAM" id="SSF49401">
    <property type="entry name" value="Bacterial adhesins"/>
    <property type="match status" value="1"/>
</dbReference>
<gene>
    <name evidence="3" type="ORF">JKX24_13850</name>
</gene>
<dbReference type="Pfam" id="PF00419">
    <property type="entry name" value="Fimbrial"/>
    <property type="match status" value="1"/>
</dbReference>
<name>A0A7U0RLD2_SERPR</name>
<reference evidence="3 4" key="1">
    <citation type="submission" date="2021-01" db="EMBL/GenBank/DDBJ databases">
        <title>Chromosome sequence of Serratia proteamaculans strain 94 rif-r, isolated from spoiled beef.</title>
        <authorList>
            <person name="Zaytseva Y.V."/>
            <person name="Iablokov S.N."/>
            <person name="Klyukina A."/>
        </authorList>
    </citation>
    <scope>NUCLEOTIDE SEQUENCE [LARGE SCALE GENOMIC DNA]</scope>
    <source>
        <strain evidence="3 4">94 rif-r</strain>
    </source>
</reference>
<keyword evidence="1" id="KW-0472">Membrane</keyword>
<dbReference type="InterPro" id="IPR036937">
    <property type="entry name" value="Adhesion_dom_fimbrial_sf"/>
</dbReference>
<dbReference type="InterPro" id="IPR000259">
    <property type="entry name" value="Adhesion_dom_fimbrial"/>
</dbReference>
<feature type="domain" description="Fimbrial-type adhesion" evidence="2">
    <location>
        <begin position="55"/>
        <end position="212"/>
    </location>
</feature>